<dbReference type="EMBL" id="JAQQFR010000017">
    <property type="protein sequence ID" value="MFL9881031.1"/>
    <property type="molecule type" value="Genomic_DNA"/>
</dbReference>
<dbReference type="RefSeq" id="WP_408170068.1">
    <property type="nucleotide sequence ID" value="NZ_JAQQFR010000017.1"/>
</dbReference>
<comment type="caution">
    <text evidence="1">The sequence shown here is derived from an EMBL/GenBank/DDBJ whole genome shotgun (WGS) entry which is preliminary data.</text>
</comment>
<evidence type="ECO:0000313" key="1">
    <source>
        <dbReference type="EMBL" id="MFL9881031.1"/>
    </source>
</evidence>
<name>A0ABW8ZDF9_9BURK</name>
<evidence type="ECO:0000313" key="2">
    <source>
        <dbReference type="Proteomes" id="UP001629214"/>
    </source>
</evidence>
<gene>
    <name evidence="1" type="ORF">PQR63_21710</name>
</gene>
<accession>A0ABW8ZDF9</accession>
<sequence length="138" mass="15270">MTIKKETLGLILAACLWAVYLLADAKRNADAQQCTEANLPGYVRDLWPSEMSVTGVAAWRRKGGKTSFDGHAWSPSGGEDAMRLLTQRLTQRHWTYTQSSTQIVFNNETTSLAVDSPCPSCGNIHFRLSRPSLLPVCQ</sequence>
<protein>
    <submittedName>
        <fullName evidence="1">Uncharacterized protein</fullName>
    </submittedName>
</protein>
<keyword evidence="2" id="KW-1185">Reference proteome</keyword>
<proteinExistence type="predicted"/>
<organism evidence="1 2">
    <name type="scientific">Herbaspirillum rhizosphaerae</name>
    <dbReference type="NCBI Taxonomy" id="346179"/>
    <lineage>
        <taxon>Bacteria</taxon>
        <taxon>Pseudomonadati</taxon>
        <taxon>Pseudomonadota</taxon>
        <taxon>Betaproteobacteria</taxon>
        <taxon>Burkholderiales</taxon>
        <taxon>Oxalobacteraceae</taxon>
        <taxon>Herbaspirillum</taxon>
    </lineage>
</organism>
<dbReference type="Proteomes" id="UP001629214">
    <property type="component" value="Unassembled WGS sequence"/>
</dbReference>
<reference evidence="1 2" key="1">
    <citation type="journal article" date="2024" name="Chem. Sci.">
        <title>Discovery of megapolipeptins by genome mining of a Burkholderiales bacteria collection.</title>
        <authorList>
            <person name="Paulo B.S."/>
            <person name="Recchia M.J.J."/>
            <person name="Lee S."/>
            <person name="Fergusson C.H."/>
            <person name="Romanowski S.B."/>
            <person name="Hernandez A."/>
            <person name="Krull N."/>
            <person name="Liu D.Y."/>
            <person name="Cavanagh H."/>
            <person name="Bos A."/>
            <person name="Gray C.A."/>
            <person name="Murphy B.T."/>
            <person name="Linington R.G."/>
            <person name="Eustaquio A.S."/>
        </authorList>
    </citation>
    <scope>NUCLEOTIDE SEQUENCE [LARGE SCALE GENOMIC DNA]</scope>
    <source>
        <strain evidence="1 2">RL21-008-BIB-B</strain>
    </source>
</reference>